<comment type="pathway">
    <text evidence="3">Secondary metabolite metabolism; methylglyoxal degradation; (R)-lactate from methylglyoxal: step 2/2.</text>
</comment>
<comment type="caution">
    <text evidence="11">The sequence shown here is derived from an EMBL/GenBank/DDBJ whole genome shotgun (WGS) entry which is preliminary data.</text>
</comment>
<dbReference type="AlphaFoldDB" id="A0A8H4BIM7"/>
<dbReference type="GO" id="GO:0019243">
    <property type="term" value="P:methylglyoxal catabolic process to D-lactate via S-lactoyl-glutathione"/>
    <property type="evidence" value="ECO:0007669"/>
    <property type="project" value="InterPro"/>
</dbReference>
<keyword evidence="7 11" id="KW-0378">Hydrolase</keyword>
<protein>
    <recommendedName>
        <fullName evidence="5">hydroxyacylglutathione hydrolase</fullName>
        <ecNumber evidence="5">3.1.2.6</ecNumber>
    </recommendedName>
    <alternativeName>
        <fullName evidence="9">Glyoxalase II</fullName>
    </alternativeName>
</protein>
<organism evidence="11 12">
    <name type="scientific">Mucor circinelloides f. lusitanicus</name>
    <name type="common">Mucor racemosus var. lusitanicus</name>
    <dbReference type="NCBI Taxonomy" id="29924"/>
    <lineage>
        <taxon>Eukaryota</taxon>
        <taxon>Fungi</taxon>
        <taxon>Fungi incertae sedis</taxon>
        <taxon>Mucoromycota</taxon>
        <taxon>Mucoromycotina</taxon>
        <taxon>Mucoromycetes</taxon>
        <taxon>Mucorales</taxon>
        <taxon>Mucorineae</taxon>
        <taxon>Mucoraceae</taxon>
        <taxon>Mucor</taxon>
    </lineage>
</organism>
<dbReference type="EMBL" id="JAAECE010000004">
    <property type="protein sequence ID" value="KAF1802076.1"/>
    <property type="molecule type" value="Genomic_DNA"/>
</dbReference>
<reference evidence="11 12" key="1">
    <citation type="submission" date="2019-09" db="EMBL/GenBank/DDBJ databases">
        <authorList>
            <consortium name="DOE Joint Genome Institute"/>
            <person name="Mondo S.J."/>
            <person name="Navarro-Mendoza M.I."/>
            <person name="Perez-Arques C."/>
            <person name="Panchal S."/>
            <person name="Nicolas F.E."/>
            <person name="Ganguly P."/>
            <person name="Pangilinan J."/>
            <person name="Grigoriev I."/>
            <person name="Heitman J."/>
            <person name="Sanya K."/>
            <person name="Garre V."/>
        </authorList>
    </citation>
    <scope>NUCLEOTIDE SEQUENCE [LARGE SCALE GENOMIC DNA]</scope>
    <source>
        <strain evidence="11 12">MU402</strain>
    </source>
</reference>
<dbReference type="EC" id="3.1.2.6" evidence="5"/>
<dbReference type="GO" id="GO:0004416">
    <property type="term" value="F:hydroxyacylglutathione hydrolase activity"/>
    <property type="evidence" value="ECO:0007669"/>
    <property type="project" value="UniProtKB-EC"/>
</dbReference>
<dbReference type="Proteomes" id="UP000469890">
    <property type="component" value="Unassembled WGS sequence"/>
</dbReference>
<evidence type="ECO:0000256" key="3">
    <source>
        <dbReference type="ARBA" id="ARBA00004963"/>
    </source>
</evidence>
<dbReference type="HAMAP" id="MF_01374">
    <property type="entry name" value="Glyoxalase_2"/>
    <property type="match status" value="1"/>
</dbReference>
<dbReference type="Pfam" id="PF00753">
    <property type="entry name" value="Lactamase_B"/>
    <property type="match status" value="1"/>
</dbReference>
<dbReference type="NCBIfam" id="TIGR03413">
    <property type="entry name" value="GSH_gloB"/>
    <property type="match status" value="1"/>
</dbReference>
<dbReference type="SUPFAM" id="SSF56281">
    <property type="entry name" value="Metallo-hydrolase/oxidoreductase"/>
    <property type="match status" value="1"/>
</dbReference>
<accession>A0A8H4BIM7</accession>
<evidence type="ECO:0000256" key="2">
    <source>
        <dbReference type="ARBA" id="ARBA00001947"/>
    </source>
</evidence>
<dbReference type="GO" id="GO:0046872">
    <property type="term" value="F:metal ion binding"/>
    <property type="evidence" value="ECO:0007669"/>
    <property type="project" value="UniProtKB-KW"/>
</dbReference>
<evidence type="ECO:0000256" key="4">
    <source>
        <dbReference type="ARBA" id="ARBA00006759"/>
    </source>
</evidence>
<evidence type="ECO:0000256" key="9">
    <source>
        <dbReference type="ARBA" id="ARBA00031044"/>
    </source>
</evidence>
<dbReference type="PANTHER" id="PTHR11935">
    <property type="entry name" value="BETA LACTAMASE DOMAIN"/>
    <property type="match status" value="1"/>
</dbReference>
<dbReference type="InterPro" id="IPR036866">
    <property type="entry name" value="RibonucZ/Hydroxyglut_hydro"/>
</dbReference>
<evidence type="ECO:0000256" key="5">
    <source>
        <dbReference type="ARBA" id="ARBA00011917"/>
    </source>
</evidence>
<dbReference type="SMART" id="SM00849">
    <property type="entry name" value="Lactamase_B"/>
    <property type="match status" value="1"/>
</dbReference>
<dbReference type="InterPro" id="IPR001279">
    <property type="entry name" value="Metallo-B-lactamas"/>
</dbReference>
<keyword evidence="8" id="KW-0862">Zinc</keyword>
<keyword evidence="6" id="KW-0479">Metal-binding</keyword>
<dbReference type="PANTHER" id="PTHR11935:SF94">
    <property type="entry name" value="TENZING NORGAY, ISOFORM C"/>
    <property type="match status" value="1"/>
</dbReference>
<sequence>MILSRLNQTRSYFTSMIIKPVPCLKDNYAYLLLDQKSKQAAVVDPVEPDHVLKALEAYPDYKLCMILTTHHHWDHAGGNPKLLKTHPVTCYGGSDQVDGVTHLVKDKETIQLGDLTIKALATSGHTMDHMCYYIEHEQDRAVFTGDCLFSSGSGRMFEGSPDNMWHAMTQLLQLPEDTKVYFGHEYTVSNLKFAQHVEKDNQDIKDKMAWAQQTKCTTPSTIANEKLTNPFLRVNLPEVAKLITDDENASISQVWGKLRKMKDNF</sequence>
<evidence type="ECO:0000256" key="7">
    <source>
        <dbReference type="ARBA" id="ARBA00022801"/>
    </source>
</evidence>
<dbReference type="Gene3D" id="3.60.15.10">
    <property type="entry name" value="Ribonuclease Z/Hydroxyacylglutathione hydrolase-like"/>
    <property type="match status" value="1"/>
</dbReference>
<dbReference type="InterPro" id="IPR035680">
    <property type="entry name" value="Clx_II_MBL"/>
</dbReference>
<comment type="similarity">
    <text evidence="4">Belongs to the metallo-beta-lactamase superfamily. Glyoxalase II family.</text>
</comment>
<evidence type="ECO:0000313" key="12">
    <source>
        <dbReference type="Proteomes" id="UP000469890"/>
    </source>
</evidence>
<dbReference type="InterPro" id="IPR017782">
    <property type="entry name" value="Hydroxyacylglutathione_Hdrlase"/>
</dbReference>
<evidence type="ECO:0000313" key="11">
    <source>
        <dbReference type="EMBL" id="KAF1802076.1"/>
    </source>
</evidence>
<dbReference type="InterPro" id="IPR032282">
    <property type="entry name" value="HAGH_C"/>
</dbReference>
<comment type="catalytic activity">
    <reaction evidence="1">
        <text>an S-(2-hydroxyacyl)glutathione + H2O = a 2-hydroxy carboxylate + glutathione + H(+)</text>
        <dbReference type="Rhea" id="RHEA:21864"/>
        <dbReference type="ChEBI" id="CHEBI:15377"/>
        <dbReference type="ChEBI" id="CHEBI:15378"/>
        <dbReference type="ChEBI" id="CHEBI:57925"/>
        <dbReference type="ChEBI" id="CHEBI:58896"/>
        <dbReference type="ChEBI" id="CHEBI:71261"/>
        <dbReference type="EC" id="3.1.2.6"/>
    </reaction>
</comment>
<evidence type="ECO:0000256" key="1">
    <source>
        <dbReference type="ARBA" id="ARBA00001623"/>
    </source>
</evidence>
<dbReference type="CDD" id="cd07723">
    <property type="entry name" value="hydroxyacylglutathione_hydrolase_MBL-fold"/>
    <property type="match status" value="1"/>
</dbReference>
<evidence type="ECO:0000256" key="6">
    <source>
        <dbReference type="ARBA" id="ARBA00022723"/>
    </source>
</evidence>
<evidence type="ECO:0000256" key="8">
    <source>
        <dbReference type="ARBA" id="ARBA00022833"/>
    </source>
</evidence>
<feature type="domain" description="Metallo-beta-lactamase" evidence="10">
    <location>
        <begin position="26"/>
        <end position="184"/>
    </location>
</feature>
<gene>
    <name evidence="11" type="ORF">FB192DRAFT_1376170</name>
</gene>
<proteinExistence type="inferred from homology"/>
<dbReference type="UniPathway" id="UPA00619">
    <property type="reaction ID" value="UER00676"/>
</dbReference>
<name>A0A8H4BIM7_MUCCL</name>
<comment type="cofactor">
    <cofactor evidence="2">
        <name>Zn(2+)</name>
        <dbReference type="ChEBI" id="CHEBI:29105"/>
    </cofactor>
</comment>
<dbReference type="Pfam" id="PF16123">
    <property type="entry name" value="HAGH_C"/>
    <property type="match status" value="1"/>
</dbReference>
<evidence type="ECO:0000259" key="10">
    <source>
        <dbReference type="SMART" id="SM00849"/>
    </source>
</evidence>
<dbReference type="PIRSF" id="PIRSF005457">
    <property type="entry name" value="Glx"/>
    <property type="match status" value="1"/>
</dbReference>